<feature type="domain" description="GP-PDE" evidence="3">
    <location>
        <begin position="47"/>
        <end position="279"/>
    </location>
</feature>
<keyword evidence="2" id="KW-0732">Signal</keyword>
<reference evidence="4 5" key="1">
    <citation type="submission" date="2023-05" db="EMBL/GenBank/DDBJ databases">
        <title>Streptantibioticus silvisoli sp. nov., acidotolerant actinomycetes 1 from pine litter.</title>
        <authorList>
            <person name="Swiecimska M."/>
            <person name="Golinska P."/>
            <person name="Sangal V."/>
            <person name="Wachnowicz B."/>
            <person name="Goodfellow M."/>
        </authorList>
    </citation>
    <scope>NUCLEOTIDE SEQUENCE [LARGE SCALE GENOMIC DNA]</scope>
    <source>
        <strain evidence="4 5">DSM 42109</strain>
    </source>
</reference>
<sequence>MVTKTVLVSLVSLALGTAPANASPVPAAANASPVPASASHTDRPSRVVYIAHRGGALEVPENSMQGLTATHRRGHASLLDIDVRVLRDGTLVAMHDATLDRTTNRKGPVKALDRKGWEKVRLVPPAGLPGNWRRERPPTVPEILDRFGGRAGLVLELKDPAGLPHLARTLRERKLTRSVYVQTNRLRLAVTSHKMGLRTAVWRSARQMRLDRPERWKRNVDVLSVDHRAHPRHARRAVASGIRHVWSHTVNTPSDRDRMLRLGCAGIVTDVPSRLAARSSSRAPLAR</sequence>
<organism evidence="4 5">
    <name type="scientific">Streptomyces iconiensis</name>
    <dbReference type="NCBI Taxonomy" id="1384038"/>
    <lineage>
        <taxon>Bacteria</taxon>
        <taxon>Bacillati</taxon>
        <taxon>Actinomycetota</taxon>
        <taxon>Actinomycetes</taxon>
        <taxon>Kitasatosporales</taxon>
        <taxon>Streptomycetaceae</taxon>
        <taxon>Streptomyces</taxon>
    </lineage>
</organism>
<dbReference type="PANTHER" id="PTHR46211:SF14">
    <property type="entry name" value="GLYCEROPHOSPHODIESTER PHOSPHODIESTERASE"/>
    <property type="match status" value="1"/>
</dbReference>
<dbReference type="PANTHER" id="PTHR46211">
    <property type="entry name" value="GLYCEROPHOSPHORYL DIESTER PHOSPHODIESTERASE"/>
    <property type="match status" value="1"/>
</dbReference>
<dbReference type="PROSITE" id="PS51704">
    <property type="entry name" value="GP_PDE"/>
    <property type="match status" value="1"/>
</dbReference>
<dbReference type="InterPro" id="IPR017946">
    <property type="entry name" value="PLC-like_Pdiesterase_TIM-brl"/>
</dbReference>
<evidence type="ECO:0000313" key="4">
    <source>
        <dbReference type="EMBL" id="MDJ1133479.1"/>
    </source>
</evidence>
<dbReference type="Pfam" id="PF03009">
    <property type="entry name" value="GDPD"/>
    <property type="match status" value="1"/>
</dbReference>
<gene>
    <name evidence="4" type="ORF">NMN56_016215</name>
</gene>
<dbReference type="SUPFAM" id="SSF51695">
    <property type="entry name" value="PLC-like phosphodiesterases"/>
    <property type="match status" value="1"/>
</dbReference>
<dbReference type="EMBL" id="JANCPR020000014">
    <property type="protein sequence ID" value="MDJ1133479.1"/>
    <property type="molecule type" value="Genomic_DNA"/>
</dbReference>
<name>A0ABT6ZXE5_9ACTN</name>
<accession>A0ABT6ZXE5</accession>
<dbReference type="RefSeq" id="WP_274039571.1">
    <property type="nucleotide sequence ID" value="NZ_JANCPR020000014.1"/>
</dbReference>
<keyword evidence="5" id="KW-1185">Reference proteome</keyword>
<comment type="caution">
    <text evidence="4">The sequence shown here is derived from an EMBL/GenBank/DDBJ whole genome shotgun (WGS) entry which is preliminary data.</text>
</comment>
<dbReference type="Gene3D" id="3.20.20.190">
    <property type="entry name" value="Phosphatidylinositol (PI) phosphodiesterase"/>
    <property type="match status" value="1"/>
</dbReference>
<evidence type="ECO:0000256" key="2">
    <source>
        <dbReference type="SAM" id="SignalP"/>
    </source>
</evidence>
<dbReference type="InterPro" id="IPR030395">
    <property type="entry name" value="GP_PDE_dom"/>
</dbReference>
<evidence type="ECO:0000256" key="1">
    <source>
        <dbReference type="SAM" id="MobiDB-lite"/>
    </source>
</evidence>
<protein>
    <submittedName>
        <fullName evidence="4">Glycerophosphodiester phosphodiesterase family protein</fullName>
    </submittedName>
</protein>
<feature type="region of interest" description="Disordered" evidence="1">
    <location>
        <begin position="22"/>
        <end position="43"/>
    </location>
</feature>
<evidence type="ECO:0000313" key="5">
    <source>
        <dbReference type="Proteomes" id="UP001214441"/>
    </source>
</evidence>
<dbReference type="Proteomes" id="UP001214441">
    <property type="component" value="Unassembled WGS sequence"/>
</dbReference>
<proteinExistence type="predicted"/>
<feature type="signal peptide" evidence="2">
    <location>
        <begin position="1"/>
        <end position="22"/>
    </location>
</feature>
<feature type="chain" id="PRO_5046312757" evidence="2">
    <location>
        <begin position="23"/>
        <end position="287"/>
    </location>
</feature>
<feature type="compositionally biased region" description="Low complexity" evidence="1">
    <location>
        <begin position="22"/>
        <end position="39"/>
    </location>
</feature>
<evidence type="ECO:0000259" key="3">
    <source>
        <dbReference type="PROSITE" id="PS51704"/>
    </source>
</evidence>